<keyword evidence="2" id="KW-1185">Reference proteome</keyword>
<proteinExistence type="predicted"/>
<sequence>MTCGGESVVNESTTVWRAAADQRQTWRCDGFVVRERDIERNAEQRELQNVKKK</sequence>
<accession>A0A392TEC2</accession>
<reference evidence="1 2" key="1">
    <citation type="journal article" date="2018" name="Front. Plant Sci.">
        <title>Red Clover (Trifolium pratense) and Zigzag Clover (T. medium) - A Picture of Genomic Similarities and Differences.</title>
        <authorList>
            <person name="Dluhosova J."/>
            <person name="Istvanek J."/>
            <person name="Nedelnik J."/>
            <person name="Repkova J."/>
        </authorList>
    </citation>
    <scope>NUCLEOTIDE SEQUENCE [LARGE SCALE GENOMIC DNA]</scope>
    <source>
        <strain evidence="2">cv. 10/8</strain>
        <tissue evidence="1">Leaf</tissue>
    </source>
</reference>
<evidence type="ECO:0000313" key="2">
    <source>
        <dbReference type="Proteomes" id="UP000265520"/>
    </source>
</evidence>
<evidence type="ECO:0000313" key="1">
    <source>
        <dbReference type="EMBL" id="MCI58295.1"/>
    </source>
</evidence>
<protein>
    <submittedName>
        <fullName evidence="1">Uncharacterized protein</fullName>
    </submittedName>
</protein>
<dbReference type="Proteomes" id="UP000265520">
    <property type="component" value="Unassembled WGS sequence"/>
</dbReference>
<feature type="non-terminal residue" evidence="1">
    <location>
        <position position="53"/>
    </location>
</feature>
<comment type="caution">
    <text evidence="1">The sequence shown here is derived from an EMBL/GenBank/DDBJ whole genome shotgun (WGS) entry which is preliminary data.</text>
</comment>
<organism evidence="1 2">
    <name type="scientific">Trifolium medium</name>
    <dbReference type="NCBI Taxonomy" id="97028"/>
    <lineage>
        <taxon>Eukaryota</taxon>
        <taxon>Viridiplantae</taxon>
        <taxon>Streptophyta</taxon>
        <taxon>Embryophyta</taxon>
        <taxon>Tracheophyta</taxon>
        <taxon>Spermatophyta</taxon>
        <taxon>Magnoliopsida</taxon>
        <taxon>eudicotyledons</taxon>
        <taxon>Gunneridae</taxon>
        <taxon>Pentapetalae</taxon>
        <taxon>rosids</taxon>
        <taxon>fabids</taxon>
        <taxon>Fabales</taxon>
        <taxon>Fabaceae</taxon>
        <taxon>Papilionoideae</taxon>
        <taxon>50 kb inversion clade</taxon>
        <taxon>NPAAA clade</taxon>
        <taxon>Hologalegina</taxon>
        <taxon>IRL clade</taxon>
        <taxon>Trifolieae</taxon>
        <taxon>Trifolium</taxon>
    </lineage>
</organism>
<name>A0A392TEC2_9FABA</name>
<dbReference type="EMBL" id="LXQA010543816">
    <property type="protein sequence ID" value="MCI58295.1"/>
    <property type="molecule type" value="Genomic_DNA"/>
</dbReference>
<dbReference type="AlphaFoldDB" id="A0A392TEC2"/>